<organism evidence="9 10">
    <name type="scientific">Spelaeicoccus albus</name>
    <dbReference type="NCBI Taxonomy" id="1280376"/>
    <lineage>
        <taxon>Bacteria</taxon>
        <taxon>Bacillati</taxon>
        <taxon>Actinomycetota</taxon>
        <taxon>Actinomycetes</taxon>
        <taxon>Micrococcales</taxon>
        <taxon>Brevibacteriaceae</taxon>
        <taxon>Spelaeicoccus</taxon>
    </lineage>
</organism>
<dbReference type="Proteomes" id="UP000539111">
    <property type="component" value="Unassembled WGS sequence"/>
</dbReference>
<dbReference type="InterPro" id="IPR013154">
    <property type="entry name" value="ADH-like_N"/>
</dbReference>
<dbReference type="SUPFAM" id="SSF50129">
    <property type="entry name" value="GroES-like"/>
    <property type="match status" value="1"/>
</dbReference>
<dbReference type="Pfam" id="PF00107">
    <property type="entry name" value="ADH_zinc_N"/>
    <property type="match status" value="1"/>
</dbReference>
<keyword evidence="6 9" id="KW-0560">Oxidoreductase</keyword>
<dbReference type="EC" id="1.1.1.1" evidence="3"/>
<evidence type="ECO:0000259" key="8">
    <source>
        <dbReference type="SMART" id="SM00829"/>
    </source>
</evidence>
<sequence>MKGSAIRIRGGASQIRREAVDVPDPGPGEVRVRVMACGMCGNDIQTIDGADPDSVLTPGHEIAGVVDAIGPGVQGWRPGGRVGVGWFGGSCGECDFCRSGDVVHCAQRRTPGISYPGGWADMVIVPAAALFSIPDELSFTQAAPMGCAGVTTFNAVRWAHLPVGRRVAVLGVGGLGHLAVQFAAKMGYEVIAMARGADREGDVLSLGAHHFIDTGTEDPGEALRAAGGADLILNTAPSAAVGESLLAGLRVYGQITFIGSDPSAVSIPVSKLMGMGVKITGQLTGSPRDIEEAMRFALVTGIRPVTRVYALDDAADAIARLREGTVRYRNVLTDEPALAG</sequence>
<dbReference type="InterPro" id="IPR036291">
    <property type="entry name" value="NAD(P)-bd_dom_sf"/>
</dbReference>
<dbReference type="GO" id="GO:0004022">
    <property type="term" value="F:alcohol dehydrogenase (NAD+) activity"/>
    <property type="evidence" value="ECO:0007669"/>
    <property type="project" value="UniProtKB-EC"/>
</dbReference>
<dbReference type="GO" id="GO:0008270">
    <property type="term" value="F:zinc ion binding"/>
    <property type="evidence" value="ECO:0007669"/>
    <property type="project" value="InterPro"/>
</dbReference>
<dbReference type="PANTHER" id="PTHR42940">
    <property type="entry name" value="ALCOHOL DEHYDROGENASE 1-RELATED"/>
    <property type="match status" value="1"/>
</dbReference>
<evidence type="ECO:0000256" key="4">
    <source>
        <dbReference type="ARBA" id="ARBA00022723"/>
    </source>
</evidence>
<dbReference type="EMBL" id="JACBZP010000001">
    <property type="protein sequence ID" value="NYI66197.1"/>
    <property type="molecule type" value="Genomic_DNA"/>
</dbReference>
<feature type="domain" description="Enoyl reductase (ER)" evidence="8">
    <location>
        <begin position="10"/>
        <end position="332"/>
    </location>
</feature>
<dbReference type="InterPro" id="IPR013149">
    <property type="entry name" value="ADH-like_C"/>
</dbReference>
<dbReference type="AlphaFoldDB" id="A0A7Z0A8A7"/>
<keyword evidence="4 7" id="KW-0479">Metal-binding</keyword>
<dbReference type="RefSeq" id="WP_179425383.1">
    <property type="nucleotide sequence ID" value="NZ_JACBZP010000001.1"/>
</dbReference>
<dbReference type="Gene3D" id="3.90.180.10">
    <property type="entry name" value="Medium-chain alcohol dehydrogenases, catalytic domain"/>
    <property type="match status" value="1"/>
</dbReference>
<dbReference type="SUPFAM" id="SSF51735">
    <property type="entry name" value="NAD(P)-binding Rossmann-fold domains"/>
    <property type="match status" value="1"/>
</dbReference>
<dbReference type="Pfam" id="PF08240">
    <property type="entry name" value="ADH_N"/>
    <property type="match status" value="1"/>
</dbReference>
<reference evidence="9 10" key="1">
    <citation type="submission" date="2020-07" db="EMBL/GenBank/DDBJ databases">
        <title>Sequencing the genomes of 1000 actinobacteria strains.</title>
        <authorList>
            <person name="Klenk H.-P."/>
        </authorList>
    </citation>
    <scope>NUCLEOTIDE SEQUENCE [LARGE SCALE GENOMIC DNA]</scope>
    <source>
        <strain evidence="9 10">DSM 26341</strain>
    </source>
</reference>
<evidence type="ECO:0000256" key="5">
    <source>
        <dbReference type="ARBA" id="ARBA00022833"/>
    </source>
</evidence>
<comment type="similarity">
    <text evidence="2 7">Belongs to the zinc-containing alcohol dehydrogenase family.</text>
</comment>
<dbReference type="Gene3D" id="3.40.50.720">
    <property type="entry name" value="NAD(P)-binding Rossmann-like Domain"/>
    <property type="match status" value="1"/>
</dbReference>
<keyword evidence="5 7" id="KW-0862">Zinc</keyword>
<evidence type="ECO:0000256" key="3">
    <source>
        <dbReference type="ARBA" id="ARBA00013190"/>
    </source>
</evidence>
<evidence type="ECO:0000256" key="1">
    <source>
        <dbReference type="ARBA" id="ARBA00001947"/>
    </source>
</evidence>
<proteinExistence type="inferred from homology"/>
<protein>
    <recommendedName>
        <fullName evidence="3">alcohol dehydrogenase</fullName>
        <ecNumber evidence="3">1.1.1.1</ecNumber>
    </recommendedName>
</protein>
<dbReference type="SMART" id="SM00829">
    <property type="entry name" value="PKS_ER"/>
    <property type="match status" value="1"/>
</dbReference>
<name>A0A7Z0A8A7_9MICO</name>
<comment type="cofactor">
    <cofactor evidence="1 7">
        <name>Zn(2+)</name>
        <dbReference type="ChEBI" id="CHEBI:29105"/>
    </cofactor>
</comment>
<dbReference type="InterPro" id="IPR011032">
    <property type="entry name" value="GroES-like_sf"/>
</dbReference>
<evidence type="ECO:0000313" key="10">
    <source>
        <dbReference type="Proteomes" id="UP000539111"/>
    </source>
</evidence>
<accession>A0A7Z0A8A7</accession>
<keyword evidence="10" id="KW-1185">Reference proteome</keyword>
<evidence type="ECO:0000313" key="9">
    <source>
        <dbReference type="EMBL" id="NYI66197.1"/>
    </source>
</evidence>
<comment type="caution">
    <text evidence="9">The sequence shown here is derived from an EMBL/GenBank/DDBJ whole genome shotgun (WGS) entry which is preliminary data.</text>
</comment>
<dbReference type="InterPro" id="IPR002328">
    <property type="entry name" value="ADH_Zn_CS"/>
</dbReference>
<evidence type="ECO:0000256" key="2">
    <source>
        <dbReference type="ARBA" id="ARBA00008072"/>
    </source>
</evidence>
<dbReference type="InterPro" id="IPR020843">
    <property type="entry name" value="ER"/>
</dbReference>
<dbReference type="PANTHER" id="PTHR42940:SF7">
    <property type="entry name" value="ALCOHOL DEHYDROGENASE-LIKE N-TERMINAL DOMAIN-CONTAINING PROTEIN"/>
    <property type="match status" value="1"/>
</dbReference>
<dbReference type="PROSITE" id="PS00059">
    <property type="entry name" value="ADH_ZINC"/>
    <property type="match status" value="1"/>
</dbReference>
<evidence type="ECO:0000256" key="6">
    <source>
        <dbReference type="ARBA" id="ARBA00023002"/>
    </source>
</evidence>
<gene>
    <name evidence="9" type="ORF">BJY26_000503</name>
</gene>
<evidence type="ECO:0000256" key="7">
    <source>
        <dbReference type="RuleBase" id="RU361277"/>
    </source>
</evidence>
<dbReference type="GO" id="GO:0005737">
    <property type="term" value="C:cytoplasm"/>
    <property type="evidence" value="ECO:0007669"/>
    <property type="project" value="TreeGrafter"/>
</dbReference>